<dbReference type="Gene3D" id="3.90.70.10">
    <property type="entry name" value="Cysteine proteinases"/>
    <property type="match status" value="1"/>
</dbReference>
<evidence type="ECO:0000313" key="2">
    <source>
        <dbReference type="EMBL" id="GAA4618680.1"/>
    </source>
</evidence>
<organism evidence="2 3">
    <name type="scientific">Actinoallomurus liliacearum</name>
    <dbReference type="NCBI Taxonomy" id="1080073"/>
    <lineage>
        <taxon>Bacteria</taxon>
        <taxon>Bacillati</taxon>
        <taxon>Actinomycetota</taxon>
        <taxon>Actinomycetes</taxon>
        <taxon>Streptosporangiales</taxon>
        <taxon>Thermomonosporaceae</taxon>
        <taxon>Actinoallomurus</taxon>
    </lineage>
</organism>
<dbReference type="InterPro" id="IPR039564">
    <property type="entry name" value="Peptidase_C39-like"/>
</dbReference>
<evidence type="ECO:0000313" key="3">
    <source>
        <dbReference type="Proteomes" id="UP001500212"/>
    </source>
</evidence>
<accession>A0ABP8TXR9</accession>
<sequence length="164" mass="18150">MTKEYQATSYNCAPAAGVMSLSTFHIKVRQSALARTMKTRYPKGTTGDNAMTALTRYLRGTPYSLTFDGWSGSGTGFIMKEVSYDVGVLRRAPLVAVWWERLPWNKGLGSRRKIGHLIVAYGYDQKKGTITVFDPWRPTGGTHTLGAAALLKALQPSGLYYIYT</sequence>
<feature type="domain" description="Peptidase C39-like" evidence="1">
    <location>
        <begin position="6"/>
        <end position="136"/>
    </location>
</feature>
<comment type="caution">
    <text evidence="2">The sequence shown here is derived from an EMBL/GenBank/DDBJ whole genome shotgun (WGS) entry which is preliminary data.</text>
</comment>
<proteinExistence type="predicted"/>
<reference evidence="3" key="1">
    <citation type="journal article" date="2019" name="Int. J. Syst. Evol. Microbiol.">
        <title>The Global Catalogue of Microorganisms (GCM) 10K type strain sequencing project: providing services to taxonomists for standard genome sequencing and annotation.</title>
        <authorList>
            <consortium name="The Broad Institute Genomics Platform"/>
            <consortium name="The Broad Institute Genome Sequencing Center for Infectious Disease"/>
            <person name="Wu L."/>
            <person name="Ma J."/>
        </authorList>
    </citation>
    <scope>NUCLEOTIDE SEQUENCE [LARGE SCALE GENOMIC DNA]</scope>
    <source>
        <strain evidence="3">JCM 17938</strain>
    </source>
</reference>
<protein>
    <recommendedName>
        <fullName evidence="1">Peptidase C39-like domain-containing protein</fullName>
    </recommendedName>
</protein>
<dbReference type="Proteomes" id="UP001500212">
    <property type="component" value="Unassembled WGS sequence"/>
</dbReference>
<name>A0ABP8TXR9_9ACTN</name>
<gene>
    <name evidence="2" type="ORF">GCM10023195_84140</name>
</gene>
<dbReference type="EMBL" id="BAABHJ010000040">
    <property type="protein sequence ID" value="GAA4618680.1"/>
    <property type="molecule type" value="Genomic_DNA"/>
</dbReference>
<keyword evidence="3" id="KW-1185">Reference proteome</keyword>
<dbReference type="Pfam" id="PF13529">
    <property type="entry name" value="Peptidase_C39_2"/>
    <property type="match status" value="1"/>
</dbReference>
<evidence type="ECO:0000259" key="1">
    <source>
        <dbReference type="Pfam" id="PF13529"/>
    </source>
</evidence>